<evidence type="ECO:0000313" key="4">
    <source>
        <dbReference type="Proteomes" id="UP000514411"/>
    </source>
</evidence>
<evidence type="ECO:0000256" key="1">
    <source>
        <dbReference type="SAM" id="SignalP"/>
    </source>
</evidence>
<feature type="signal peptide" evidence="1">
    <location>
        <begin position="1"/>
        <end position="20"/>
    </location>
</feature>
<feature type="chain" id="PRO_5039836802" description="DUF1311 domain-containing protein" evidence="1">
    <location>
        <begin position="21"/>
        <end position="141"/>
    </location>
</feature>
<gene>
    <name evidence="3" type="ORF">XSP_002335</name>
    <name evidence="2" type="ORF">XSP_002358</name>
</gene>
<proteinExistence type="predicted"/>
<dbReference type="AlphaFoldDB" id="A0A8E4GF05"/>
<dbReference type="RefSeq" id="WP_053055993.1">
    <property type="nucleotide sequence ID" value="NZ_CP168206.1"/>
</dbReference>
<dbReference type="OrthoDB" id="9807373at2"/>
<dbReference type="EMBL" id="LR824643">
    <property type="protein sequence ID" value="CAD0329515.1"/>
    <property type="molecule type" value="Genomic_DNA"/>
</dbReference>
<reference evidence="2 4" key="1">
    <citation type="submission" date="2020-07" db="EMBL/GenBank/DDBJ databases">
        <authorList>
            <person name="Teixeira M."/>
        </authorList>
    </citation>
    <scope>NUCLEOTIDE SEQUENCE</scope>
    <source>
        <strain evidence="3">3</strain>
        <strain evidence="2">Xanthomonas arboricola pv. juglandis CPBF 427</strain>
    </source>
</reference>
<protein>
    <recommendedName>
        <fullName evidence="5">DUF1311 domain-containing protein</fullName>
    </recommendedName>
</protein>
<dbReference type="EMBL" id="LR861807">
    <property type="protein sequence ID" value="CAD1792697.1"/>
    <property type="molecule type" value="Genomic_DNA"/>
</dbReference>
<sequence length="141" mass="14961">MKYSWVTAALLSLLPLHVSAEDQPPARTFLQEVNGSFVSCPRLLGEEELNKRLYGRAAPSNAGAIGDCANDGRARLRAAYDAYVASNPGAEAKSSAKNLYAASLAYGDAIIKATSRRDLDNGIAQAELSKAKSIFIIDSGL</sequence>
<evidence type="ECO:0008006" key="5">
    <source>
        <dbReference type="Google" id="ProtNLM"/>
    </source>
</evidence>
<dbReference type="Proteomes" id="UP000514411">
    <property type="component" value="Chromosome"/>
</dbReference>
<organism evidence="2">
    <name type="scientific">Xanthomonas campestris pv. juglandis</name>
    <name type="common">Xanthomonas arboricola pv. juglandis</name>
    <dbReference type="NCBI Taxonomy" id="195709"/>
    <lineage>
        <taxon>Bacteria</taxon>
        <taxon>Pseudomonadati</taxon>
        <taxon>Pseudomonadota</taxon>
        <taxon>Gammaproteobacteria</taxon>
        <taxon>Lysobacterales</taxon>
        <taxon>Lysobacteraceae</taxon>
        <taxon>Xanthomonas</taxon>
    </lineage>
</organism>
<evidence type="ECO:0000313" key="3">
    <source>
        <dbReference type="EMBL" id="CAD1792697.1"/>
    </source>
</evidence>
<evidence type="ECO:0000313" key="2">
    <source>
        <dbReference type="EMBL" id="CAD0329515.1"/>
    </source>
</evidence>
<keyword evidence="1" id="KW-0732">Signal</keyword>
<name>A0A8E4GF05_XANCJ</name>
<accession>A0A8E4GF05</accession>